<protein>
    <submittedName>
        <fullName evidence="2">Uncharacterized protein</fullName>
    </submittedName>
</protein>
<accession>A0ABR2EMU1</accession>
<feature type="compositionally biased region" description="Polar residues" evidence="1">
    <location>
        <begin position="1"/>
        <end position="29"/>
    </location>
</feature>
<proteinExistence type="predicted"/>
<evidence type="ECO:0000256" key="1">
    <source>
        <dbReference type="SAM" id="MobiDB-lite"/>
    </source>
</evidence>
<gene>
    <name evidence="2" type="ORF">V6N12_011235</name>
</gene>
<keyword evidence="3" id="KW-1185">Reference proteome</keyword>
<feature type="region of interest" description="Disordered" evidence="1">
    <location>
        <begin position="1"/>
        <end position="30"/>
    </location>
</feature>
<dbReference type="EMBL" id="JBBPBM010000012">
    <property type="protein sequence ID" value="KAK8563180.1"/>
    <property type="molecule type" value="Genomic_DNA"/>
</dbReference>
<dbReference type="Proteomes" id="UP001472677">
    <property type="component" value="Unassembled WGS sequence"/>
</dbReference>
<name>A0ABR2EMU1_9ROSI</name>
<sequence>MKNNVLKNGEASKNLSRNVGDTSSDSWDSQMKPRLKRVLGHVEEEALKKLEICLINTMAMICSTCQVEDRLQAWGLNDITVKYMGGCKFLIDIKDPELKSKLQLQE</sequence>
<evidence type="ECO:0000313" key="3">
    <source>
        <dbReference type="Proteomes" id="UP001472677"/>
    </source>
</evidence>
<reference evidence="2 3" key="1">
    <citation type="journal article" date="2024" name="G3 (Bethesda)">
        <title>Genome assembly of Hibiscus sabdariffa L. provides insights into metabolisms of medicinal natural products.</title>
        <authorList>
            <person name="Kim T."/>
        </authorList>
    </citation>
    <scope>NUCLEOTIDE SEQUENCE [LARGE SCALE GENOMIC DNA]</scope>
    <source>
        <strain evidence="2">TK-2024</strain>
        <tissue evidence="2">Old leaves</tissue>
    </source>
</reference>
<organism evidence="2 3">
    <name type="scientific">Hibiscus sabdariffa</name>
    <name type="common">roselle</name>
    <dbReference type="NCBI Taxonomy" id="183260"/>
    <lineage>
        <taxon>Eukaryota</taxon>
        <taxon>Viridiplantae</taxon>
        <taxon>Streptophyta</taxon>
        <taxon>Embryophyta</taxon>
        <taxon>Tracheophyta</taxon>
        <taxon>Spermatophyta</taxon>
        <taxon>Magnoliopsida</taxon>
        <taxon>eudicotyledons</taxon>
        <taxon>Gunneridae</taxon>
        <taxon>Pentapetalae</taxon>
        <taxon>rosids</taxon>
        <taxon>malvids</taxon>
        <taxon>Malvales</taxon>
        <taxon>Malvaceae</taxon>
        <taxon>Malvoideae</taxon>
        <taxon>Hibiscus</taxon>
    </lineage>
</organism>
<comment type="caution">
    <text evidence="2">The sequence shown here is derived from an EMBL/GenBank/DDBJ whole genome shotgun (WGS) entry which is preliminary data.</text>
</comment>
<evidence type="ECO:0000313" key="2">
    <source>
        <dbReference type="EMBL" id="KAK8563180.1"/>
    </source>
</evidence>